<reference evidence="1 2" key="1">
    <citation type="journal article" date="2021" name="Elife">
        <title>Chloroplast acquisition without the gene transfer in kleptoplastic sea slugs, Plakobranchus ocellatus.</title>
        <authorList>
            <person name="Maeda T."/>
            <person name="Takahashi S."/>
            <person name="Yoshida T."/>
            <person name="Shimamura S."/>
            <person name="Takaki Y."/>
            <person name="Nagai Y."/>
            <person name="Toyoda A."/>
            <person name="Suzuki Y."/>
            <person name="Arimoto A."/>
            <person name="Ishii H."/>
            <person name="Satoh N."/>
            <person name="Nishiyama T."/>
            <person name="Hasebe M."/>
            <person name="Maruyama T."/>
            <person name="Minagawa J."/>
            <person name="Obokata J."/>
            <person name="Shigenobu S."/>
        </authorList>
    </citation>
    <scope>NUCLEOTIDE SEQUENCE [LARGE SCALE GENOMIC DNA]</scope>
</reference>
<proteinExistence type="predicted"/>
<comment type="caution">
    <text evidence="1">The sequence shown here is derived from an EMBL/GenBank/DDBJ whole genome shotgun (WGS) entry which is preliminary data.</text>
</comment>
<gene>
    <name evidence="1" type="ORF">PoB_001259000</name>
</gene>
<keyword evidence="2" id="KW-1185">Reference proteome</keyword>
<evidence type="ECO:0000313" key="1">
    <source>
        <dbReference type="EMBL" id="GFN86084.1"/>
    </source>
</evidence>
<evidence type="ECO:0000313" key="2">
    <source>
        <dbReference type="Proteomes" id="UP000735302"/>
    </source>
</evidence>
<dbReference type="AlphaFoldDB" id="A0AAV3YTH2"/>
<dbReference type="Proteomes" id="UP000735302">
    <property type="component" value="Unassembled WGS sequence"/>
</dbReference>
<protein>
    <submittedName>
        <fullName evidence="1">Uncharacterized protein</fullName>
    </submittedName>
</protein>
<sequence length="82" mass="9812">MKIHRTKIKYLDDSIDQQQRFFSADGTFKTKAWYKPQQRGDPYILSRGGFRQLLEAKSQETQFHQQVQLSSRKNWMPTWSTS</sequence>
<organism evidence="1 2">
    <name type="scientific">Plakobranchus ocellatus</name>
    <dbReference type="NCBI Taxonomy" id="259542"/>
    <lineage>
        <taxon>Eukaryota</taxon>
        <taxon>Metazoa</taxon>
        <taxon>Spiralia</taxon>
        <taxon>Lophotrochozoa</taxon>
        <taxon>Mollusca</taxon>
        <taxon>Gastropoda</taxon>
        <taxon>Heterobranchia</taxon>
        <taxon>Euthyneura</taxon>
        <taxon>Panpulmonata</taxon>
        <taxon>Sacoglossa</taxon>
        <taxon>Placobranchoidea</taxon>
        <taxon>Plakobranchidae</taxon>
        <taxon>Plakobranchus</taxon>
    </lineage>
</organism>
<dbReference type="EMBL" id="BLXT01001485">
    <property type="protein sequence ID" value="GFN86084.1"/>
    <property type="molecule type" value="Genomic_DNA"/>
</dbReference>
<accession>A0AAV3YTH2</accession>
<name>A0AAV3YTH2_9GAST</name>